<comment type="subcellular location">
    <subcellularLocation>
        <location evidence="1">Membrane</location>
        <topology evidence="1">Multi-pass membrane protein</topology>
    </subcellularLocation>
</comment>
<feature type="transmembrane region" description="Helical" evidence="5">
    <location>
        <begin position="140"/>
        <end position="161"/>
    </location>
</feature>
<dbReference type="AlphaFoldDB" id="A0AA90EQW0"/>
<dbReference type="Gene3D" id="3.30.750.24">
    <property type="entry name" value="STAS domain"/>
    <property type="match status" value="1"/>
</dbReference>
<gene>
    <name evidence="7" type="ORF">MOE73_08700</name>
</gene>
<dbReference type="Proteomes" id="UP001066455">
    <property type="component" value="Unassembled WGS sequence"/>
</dbReference>
<evidence type="ECO:0000256" key="5">
    <source>
        <dbReference type="SAM" id="Phobius"/>
    </source>
</evidence>
<feature type="transmembrane region" description="Helical" evidence="5">
    <location>
        <begin position="260"/>
        <end position="279"/>
    </location>
</feature>
<accession>A0AA90EQW0</accession>
<feature type="transmembrane region" description="Helical" evidence="5">
    <location>
        <begin position="47"/>
        <end position="77"/>
    </location>
</feature>
<dbReference type="RefSeq" id="WP_268305199.1">
    <property type="nucleotide sequence ID" value="NZ_JALAJL010000001.1"/>
</dbReference>
<feature type="domain" description="STAS" evidence="6">
    <location>
        <begin position="387"/>
        <end position="488"/>
    </location>
</feature>
<feature type="transmembrane region" description="Helical" evidence="5">
    <location>
        <begin position="291"/>
        <end position="310"/>
    </location>
</feature>
<dbReference type="Pfam" id="PF01740">
    <property type="entry name" value="STAS"/>
    <property type="match status" value="1"/>
</dbReference>
<dbReference type="Pfam" id="PF00916">
    <property type="entry name" value="Sulfate_transp"/>
    <property type="match status" value="1"/>
</dbReference>
<organism evidence="7 8">
    <name type="scientific">Bacillus haynesii</name>
    <dbReference type="NCBI Taxonomy" id="1925021"/>
    <lineage>
        <taxon>Bacteria</taxon>
        <taxon>Bacillati</taxon>
        <taxon>Bacillota</taxon>
        <taxon>Bacilli</taxon>
        <taxon>Bacillales</taxon>
        <taxon>Bacillaceae</taxon>
        <taxon>Bacillus</taxon>
    </lineage>
</organism>
<evidence type="ECO:0000256" key="2">
    <source>
        <dbReference type="ARBA" id="ARBA00022692"/>
    </source>
</evidence>
<evidence type="ECO:0000256" key="1">
    <source>
        <dbReference type="ARBA" id="ARBA00004141"/>
    </source>
</evidence>
<keyword evidence="4 5" id="KW-0472">Membrane</keyword>
<evidence type="ECO:0000256" key="4">
    <source>
        <dbReference type="ARBA" id="ARBA00023136"/>
    </source>
</evidence>
<comment type="caution">
    <text evidence="7">The sequence shown here is derived from an EMBL/GenBank/DDBJ whole genome shotgun (WGS) entry which is preliminary data.</text>
</comment>
<dbReference type="PROSITE" id="PS50801">
    <property type="entry name" value="STAS"/>
    <property type="match status" value="1"/>
</dbReference>
<feature type="transmembrane region" description="Helical" evidence="5">
    <location>
        <begin position="21"/>
        <end position="41"/>
    </location>
</feature>
<evidence type="ECO:0000313" key="8">
    <source>
        <dbReference type="Proteomes" id="UP001066455"/>
    </source>
</evidence>
<dbReference type="EMBL" id="JALAXI010000010">
    <property type="protein sequence ID" value="MCY9280137.1"/>
    <property type="molecule type" value="Genomic_DNA"/>
</dbReference>
<name>A0AA90EQW0_9BACI</name>
<keyword evidence="3 5" id="KW-1133">Transmembrane helix</keyword>
<dbReference type="SUPFAM" id="SSF52091">
    <property type="entry name" value="SpoIIaa-like"/>
    <property type="match status" value="1"/>
</dbReference>
<dbReference type="InterPro" id="IPR036513">
    <property type="entry name" value="STAS_dom_sf"/>
</dbReference>
<dbReference type="CDD" id="cd07042">
    <property type="entry name" value="STAS_SulP_like_sulfate_transporter"/>
    <property type="match status" value="1"/>
</dbReference>
<dbReference type="InterPro" id="IPR011547">
    <property type="entry name" value="SLC26A/SulP_dom"/>
</dbReference>
<feature type="transmembrane region" description="Helical" evidence="5">
    <location>
        <begin position="368"/>
        <end position="385"/>
    </location>
</feature>
<feature type="transmembrane region" description="Helical" evidence="5">
    <location>
        <begin position="115"/>
        <end position="133"/>
    </location>
</feature>
<proteinExistence type="predicted"/>
<dbReference type="InterPro" id="IPR002645">
    <property type="entry name" value="STAS_dom"/>
</dbReference>
<sequence length="488" mass="52774">MNVKQLNSEWFSNVRGDILSGIVVALALIPEAIAFSIIAGVDPMVGLYASFCIAVVISFTGGRQAMISAATGAMALLMGSLVRDHGLDYLFAATILTGIIQLIFGVLKIARFMKFIPRSVMVGFVNALAILIFMAQVPHFVGVSNMTYVVVGITLLIIYVLPRFTKAVPSALVAIIAMTAFAIFGHFDLRTVGDLGEMKQSLPAFMIPNIPFNFETLAIIFPTAFALSIVGLLESLLTSSIVDDMTDTESDKNRESRGQGIANIVAGFFGGMAGCAMIGQSVINVKSGGRGRLSTFVAGVFLMFLILVLGDWVVQIPMAALAGVMIMVSIGTFDWSSFSMLRKVPLTDSIVMLVTVITVVATHDLSKGVFAGVILSAIFFVAKISKLKIEEKSEEHAVKYIIKGQVFFASVQDFVKSFKTDEQTKKVILDFSEAHIWDDSAVAAIDKVVLKMKDQGIDVDLIGLNESSWKLVEKLATYDQPHRSVSNH</sequence>
<feature type="transmembrane region" description="Helical" evidence="5">
    <location>
        <begin position="89"/>
        <end position="109"/>
    </location>
</feature>
<evidence type="ECO:0000259" key="6">
    <source>
        <dbReference type="PROSITE" id="PS50801"/>
    </source>
</evidence>
<feature type="transmembrane region" description="Helical" evidence="5">
    <location>
        <begin position="316"/>
        <end position="333"/>
    </location>
</feature>
<feature type="transmembrane region" description="Helical" evidence="5">
    <location>
        <begin position="210"/>
        <end position="233"/>
    </location>
</feature>
<dbReference type="PANTHER" id="PTHR43310:SF1">
    <property type="entry name" value="SULFATE TRANSPORTER YBAR-RELATED"/>
    <property type="match status" value="1"/>
</dbReference>
<dbReference type="PANTHER" id="PTHR43310">
    <property type="entry name" value="SULFATE TRANSPORTER YBAR-RELATED"/>
    <property type="match status" value="1"/>
</dbReference>
<dbReference type="InterPro" id="IPR052706">
    <property type="entry name" value="Membrane-Transporter-like"/>
</dbReference>
<reference evidence="7" key="1">
    <citation type="submission" date="2022-02" db="EMBL/GenBank/DDBJ databases">
        <title>Crop Bioprotection Bacillus Genome Sequencing.</title>
        <authorList>
            <person name="Dunlap C."/>
        </authorList>
    </citation>
    <scope>NUCLEOTIDE SEQUENCE</scope>
    <source>
        <strain evidence="7">T20C14</strain>
    </source>
</reference>
<protein>
    <submittedName>
        <fullName evidence="7">SulP family inorganic anion transporter</fullName>
    </submittedName>
</protein>
<dbReference type="GO" id="GO:0016020">
    <property type="term" value="C:membrane"/>
    <property type="evidence" value="ECO:0007669"/>
    <property type="project" value="UniProtKB-SubCell"/>
</dbReference>
<evidence type="ECO:0000313" key="7">
    <source>
        <dbReference type="EMBL" id="MCY9280137.1"/>
    </source>
</evidence>
<keyword evidence="2 5" id="KW-0812">Transmembrane</keyword>
<evidence type="ECO:0000256" key="3">
    <source>
        <dbReference type="ARBA" id="ARBA00022989"/>
    </source>
</evidence>
<feature type="transmembrane region" description="Helical" evidence="5">
    <location>
        <begin position="167"/>
        <end position="189"/>
    </location>
</feature>